<accession>A0AAV3TWT3</accession>
<evidence type="ECO:0000313" key="1">
    <source>
        <dbReference type="EMBL" id="GAA4929831.1"/>
    </source>
</evidence>
<dbReference type="Gene3D" id="3.40.50.720">
    <property type="entry name" value="NAD(P)-binding Rossmann-like Domain"/>
    <property type="match status" value="1"/>
</dbReference>
<reference evidence="2" key="1">
    <citation type="journal article" date="2019" name="Int. J. Syst. Evol. Microbiol.">
        <title>The Global Catalogue of Microorganisms (GCM) 10K type strain sequencing project: providing services to taxonomists for standard genome sequencing and annotation.</title>
        <authorList>
            <consortium name="The Broad Institute Genomics Platform"/>
            <consortium name="The Broad Institute Genome Sequencing Center for Infectious Disease"/>
            <person name="Wu L."/>
            <person name="Ma J."/>
        </authorList>
    </citation>
    <scope>NUCLEOTIDE SEQUENCE [LARGE SCALE GENOMIC DNA]</scope>
    <source>
        <strain evidence="2">JCM 19134</strain>
    </source>
</reference>
<evidence type="ECO:0000313" key="2">
    <source>
        <dbReference type="Proteomes" id="UP001409585"/>
    </source>
</evidence>
<dbReference type="EMBL" id="BAABLX010000001">
    <property type="protein sequence ID" value="GAA4929831.1"/>
    <property type="molecule type" value="Genomic_DNA"/>
</dbReference>
<keyword evidence="2" id="KW-1185">Reference proteome</keyword>
<evidence type="ECO:0008006" key="3">
    <source>
        <dbReference type="Google" id="ProtNLM"/>
    </source>
</evidence>
<dbReference type="Proteomes" id="UP001409585">
    <property type="component" value="Unassembled WGS sequence"/>
</dbReference>
<sequence length="129" mass="14447">MLLRLQKLLGITSNTPTPAIIITGIAMPSYTLAKELMQRKIATPCAFIDDQPWTNRTQILGVTIHYPSDLAALVKRQHVAIVVRFDHDITIANTIWQEVEKTGVQQIEIPNTASLGWQLKAIMETLKTN</sequence>
<proteinExistence type="predicted"/>
<organism evidence="1 2">
    <name type="scientific">Halioxenophilus aromaticivorans</name>
    <dbReference type="NCBI Taxonomy" id="1306992"/>
    <lineage>
        <taxon>Bacteria</taxon>
        <taxon>Pseudomonadati</taxon>
        <taxon>Pseudomonadota</taxon>
        <taxon>Gammaproteobacteria</taxon>
        <taxon>Alteromonadales</taxon>
        <taxon>Alteromonadaceae</taxon>
        <taxon>Halioxenophilus</taxon>
    </lineage>
</organism>
<dbReference type="AlphaFoldDB" id="A0AAV3TWT3"/>
<dbReference type="InterPro" id="IPR029063">
    <property type="entry name" value="SAM-dependent_MTases_sf"/>
</dbReference>
<gene>
    <name evidence="1" type="ORF">GCM10025791_01950</name>
</gene>
<protein>
    <recommendedName>
        <fullName evidence="3">DUF2325 domain-containing protein</fullName>
    </recommendedName>
</protein>
<comment type="caution">
    <text evidence="1">The sequence shown here is derived from an EMBL/GenBank/DDBJ whole genome shotgun (WGS) entry which is preliminary data.</text>
</comment>
<name>A0AAV3TWT3_9ALTE</name>
<dbReference type="SUPFAM" id="SSF53335">
    <property type="entry name" value="S-adenosyl-L-methionine-dependent methyltransferases"/>
    <property type="match status" value="1"/>
</dbReference>